<keyword evidence="12" id="KW-1185">Reference proteome</keyword>
<proteinExistence type="inferred from homology"/>
<dbReference type="GO" id="GO:0003884">
    <property type="term" value="F:D-amino-acid oxidase activity"/>
    <property type="evidence" value="ECO:0007669"/>
    <property type="project" value="UniProtKB-EC"/>
</dbReference>
<evidence type="ECO:0000256" key="7">
    <source>
        <dbReference type="ARBA" id="ARBA00039751"/>
    </source>
</evidence>
<organism evidence="11 12">
    <name type="scientific">Mycobacterium stomatepiae</name>
    <dbReference type="NCBI Taxonomy" id="470076"/>
    <lineage>
        <taxon>Bacteria</taxon>
        <taxon>Bacillati</taxon>
        <taxon>Actinomycetota</taxon>
        <taxon>Actinomycetes</taxon>
        <taxon>Mycobacteriales</taxon>
        <taxon>Mycobacteriaceae</taxon>
        <taxon>Mycobacterium</taxon>
        <taxon>Mycobacterium simiae complex</taxon>
    </lineage>
</organism>
<evidence type="ECO:0000256" key="9">
    <source>
        <dbReference type="SAM" id="MobiDB-lite"/>
    </source>
</evidence>
<dbReference type="SUPFAM" id="SSF51971">
    <property type="entry name" value="Nucleotide-binding domain"/>
    <property type="match status" value="1"/>
</dbReference>
<dbReference type="GO" id="GO:0005737">
    <property type="term" value="C:cytoplasm"/>
    <property type="evidence" value="ECO:0007669"/>
    <property type="project" value="TreeGrafter"/>
</dbReference>
<comment type="cofactor">
    <cofactor evidence="1">
        <name>FAD</name>
        <dbReference type="ChEBI" id="CHEBI:57692"/>
    </cofactor>
</comment>
<dbReference type="PANTHER" id="PTHR11530:SF11">
    <property type="entry name" value="D-ASPARTATE OXIDASE"/>
    <property type="match status" value="1"/>
</dbReference>
<sequence length="280" mass="29908">MDRLGFPMKAAAAVSTILSLPGGRQMPGDTCMPTVEVTPQRVIHTTPGLRPYRPGGFVVRAESVGAQRLVHNYSHGGAGITLSWGTSKLAVDLGLPGHRGPVAVIGAGVMGLSTARLVQEAGFDVTVYTKTLPPNTTSDIAGGKWEPVNHFDEKMVTAEWRQRFLTAAAYSWRRFQTLVGDDYCVRWLASYEDSNAVSELLPTFPPTAACCHAMNIHSPSTKSHISRPCMSKLAATCVRCSAICKSRAGQSKSVSSRLSGISQGYQSSSSSTAPDLAQPR</sequence>
<keyword evidence="4" id="KW-0274">FAD</keyword>
<dbReference type="InterPro" id="IPR006076">
    <property type="entry name" value="FAD-dep_OxRdtase"/>
</dbReference>
<dbReference type="AlphaFoldDB" id="A0A7I7Q3P1"/>
<feature type="domain" description="FAD dependent oxidoreductase" evidence="10">
    <location>
        <begin position="102"/>
        <end position="179"/>
    </location>
</feature>
<evidence type="ECO:0000259" key="10">
    <source>
        <dbReference type="Pfam" id="PF01266"/>
    </source>
</evidence>
<keyword evidence="5" id="KW-0560">Oxidoreductase</keyword>
<name>A0A7I7Q3P1_9MYCO</name>
<dbReference type="Pfam" id="PF01266">
    <property type="entry name" value="DAO"/>
    <property type="match status" value="1"/>
</dbReference>
<evidence type="ECO:0000313" key="12">
    <source>
        <dbReference type="Proteomes" id="UP000467130"/>
    </source>
</evidence>
<comment type="catalytic activity">
    <reaction evidence="8">
        <text>a D-alpha-amino acid + O2 + H2O = a 2-oxocarboxylate + H2O2 + NH4(+)</text>
        <dbReference type="Rhea" id="RHEA:21816"/>
        <dbReference type="ChEBI" id="CHEBI:15377"/>
        <dbReference type="ChEBI" id="CHEBI:15379"/>
        <dbReference type="ChEBI" id="CHEBI:16240"/>
        <dbReference type="ChEBI" id="CHEBI:28938"/>
        <dbReference type="ChEBI" id="CHEBI:35179"/>
        <dbReference type="ChEBI" id="CHEBI:59871"/>
        <dbReference type="EC" id="1.4.3.3"/>
    </reaction>
    <physiologicalReaction direction="left-to-right" evidence="8">
        <dbReference type="Rhea" id="RHEA:21817"/>
    </physiologicalReaction>
</comment>
<dbReference type="EC" id="1.4.3.3" evidence="6"/>
<dbReference type="PANTHER" id="PTHR11530">
    <property type="entry name" value="D-AMINO ACID OXIDASE"/>
    <property type="match status" value="1"/>
</dbReference>
<evidence type="ECO:0000256" key="6">
    <source>
        <dbReference type="ARBA" id="ARBA00039101"/>
    </source>
</evidence>
<reference evidence="11 12" key="1">
    <citation type="journal article" date="2019" name="Emerg. Microbes Infect.">
        <title>Comprehensive subspecies identification of 175 nontuberculous mycobacteria species based on 7547 genomic profiles.</title>
        <authorList>
            <person name="Matsumoto Y."/>
            <person name="Kinjo T."/>
            <person name="Motooka D."/>
            <person name="Nabeya D."/>
            <person name="Jung N."/>
            <person name="Uechi K."/>
            <person name="Horii T."/>
            <person name="Iida T."/>
            <person name="Fujita J."/>
            <person name="Nakamura S."/>
        </authorList>
    </citation>
    <scope>NUCLEOTIDE SEQUENCE [LARGE SCALE GENOMIC DNA]</scope>
    <source>
        <strain evidence="11 12">JCM 17783</strain>
    </source>
</reference>
<keyword evidence="3" id="KW-0285">Flavoprotein</keyword>
<comment type="similarity">
    <text evidence="2">Belongs to the DAMOX/DASOX family.</text>
</comment>
<evidence type="ECO:0000313" key="11">
    <source>
        <dbReference type="EMBL" id="BBY20898.1"/>
    </source>
</evidence>
<dbReference type="GO" id="GO:0071949">
    <property type="term" value="F:FAD binding"/>
    <property type="evidence" value="ECO:0007669"/>
    <property type="project" value="InterPro"/>
</dbReference>
<evidence type="ECO:0000256" key="1">
    <source>
        <dbReference type="ARBA" id="ARBA00001974"/>
    </source>
</evidence>
<accession>A0A7I7Q3P1</accession>
<dbReference type="EMBL" id="AP022587">
    <property type="protein sequence ID" value="BBY20898.1"/>
    <property type="molecule type" value="Genomic_DNA"/>
</dbReference>
<dbReference type="InterPro" id="IPR023209">
    <property type="entry name" value="DAO"/>
</dbReference>
<dbReference type="KEGG" id="msto:MSTO_11030"/>
<evidence type="ECO:0000256" key="5">
    <source>
        <dbReference type="ARBA" id="ARBA00023002"/>
    </source>
</evidence>
<gene>
    <name evidence="11" type="ORF">MSTO_11030</name>
</gene>
<protein>
    <recommendedName>
        <fullName evidence="7">D-amino-acid oxidase</fullName>
        <ecNumber evidence="6">1.4.3.3</ecNumber>
    </recommendedName>
</protein>
<dbReference type="GO" id="GO:0019478">
    <property type="term" value="P:D-amino acid catabolic process"/>
    <property type="evidence" value="ECO:0007669"/>
    <property type="project" value="TreeGrafter"/>
</dbReference>
<evidence type="ECO:0000256" key="4">
    <source>
        <dbReference type="ARBA" id="ARBA00022827"/>
    </source>
</evidence>
<evidence type="ECO:0000256" key="3">
    <source>
        <dbReference type="ARBA" id="ARBA00022630"/>
    </source>
</evidence>
<feature type="region of interest" description="Disordered" evidence="9">
    <location>
        <begin position="253"/>
        <end position="280"/>
    </location>
</feature>
<evidence type="ECO:0000256" key="8">
    <source>
        <dbReference type="ARBA" id="ARBA00049547"/>
    </source>
</evidence>
<dbReference type="Proteomes" id="UP000467130">
    <property type="component" value="Chromosome"/>
</dbReference>
<dbReference type="Gene3D" id="3.40.50.720">
    <property type="entry name" value="NAD(P)-binding Rossmann-like Domain"/>
    <property type="match status" value="2"/>
</dbReference>
<evidence type="ECO:0000256" key="2">
    <source>
        <dbReference type="ARBA" id="ARBA00006730"/>
    </source>
</evidence>
<feature type="compositionally biased region" description="Low complexity" evidence="9">
    <location>
        <begin position="259"/>
        <end position="271"/>
    </location>
</feature>